<evidence type="ECO:0000313" key="3">
    <source>
        <dbReference type="Proteomes" id="UP001288944"/>
    </source>
</evidence>
<dbReference type="Proteomes" id="UP001288944">
    <property type="component" value="Unassembled WGS sequence"/>
</dbReference>
<dbReference type="Pfam" id="PF06691">
    <property type="entry name" value="DUF1189"/>
    <property type="match status" value="1"/>
</dbReference>
<evidence type="ECO:0000313" key="2">
    <source>
        <dbReference type="EMBL" id="MDZ7542858.1"/>
    </source>
</evidence>
<evidence type="ECO:0000256" key="1">
    <source>
        <dbReference type="SAM" id="Phobius"/>
    </source>
</evidence>
<feature type="transmembrane region" description="Helical" evidence="1">
    <location>
        <begin position="32"/>
        <end position="55"/>
    </location>
</feature>
<dbReference type="InterPro" id="IPR009574">
    <property type="entry name" value="DUF1189"/>
</dbReference>
<keyword evidence="1" id="KW-0812">Transmembrane</keyword>
<dbReference type="EMBL" id="WNUR01000554">
    <property type="protein sequence ID" value="MDZ7542858.1"/>
    <property type="molecule type" value="Genomic_DNA"/>
</dbReference>
<accession>A0AAW9KHU0</accession>
<keyword evidence="1" id="KW-1133">Transmembrane helix</keyword>
<organism evidence="2 3">
    <name type="scientific">Clostridium perfringens</name>
    <dbReference type="NCBI Taxonomy" id="1502"/>
    <lineage>
        <taxon>Bacteria</taxon>
        <taxon>Bacillati</taxon>
        <taxon>Bacillota</taxon>
        <taxon>Clostridia</taxon>
        <taxon>Eubacteriales</taxon>
        <taxon>Clostridiaceae</taxon>
        <taxon>Clostridium</taxon>
    </lineage>
</organism>
<proteinExistence type="predicted"/>
<protein>
    <submittedName>
        <fullName evidence="2">DUF1189 domain-containing protein</fullName>
    </submittedName>
</protein>
<gene>
    <name evidence="2" type="ORF">GNF83_17055</name>
</gene>
<comment type="caution">
    <text evidence="2">The sequence shown here is derived from an EMBL/GenBank/DDBJ whole genome shotgun (WGS) entry which is preliminary data.</text>
</comment>
<reference evidence="2" key="1">
    <citation type="submission" date="2019-11" db="EMBL/GenBank/DDBJ databases">
        <title>Characterization of Clostridium perfringens isolates from swine manure treated agricultural soils.</title>
        <authorList>
            <person name="Wushke S.T."/>
        </authorList>
    </citation>
    <scope>NUCLEOTIDE SEQUENCE</scope>
    <source>
        <strain evidence="2">X62</strain>
    </source>
</reference>
<feature type="non-terminal residue" evidence="2">
    <location>
        <position position="135"/>
    </location>
</feature>
<sequence length="135" mass="15191">MEENISFVNKVKISVLNIGKYKELLRLSFSKALIYSILLSILVGVVTGIAQFAAINLVQKASRNALTDDKFSFEMKDGVLNFNESPIIKEKGKLILLIDTNKSLEDEESVRKIVIHKDISTVIFKDGISVRNNYQ</sequence>
<dbReference type="AlphaFoldDB" id="A0AAW9KHU0"/>
<name>A0AAW9KHU0_CLOPF</name>
<keyword evidence="1" id="KW-0472">Membrane</keyword>